<dbReference type="EMBL" id="VEPZ02000978">
    <property type="protein sequence ID" value="KAE8705946.1"/>
    <property type="molecule type" value="Genomic_DNA"/>
</dbReference>
<evidence type="ECO:0000256" key="2">
    <source>
        <dbReference type="ARBA" id="ARBA00022737"/>
    </source>
</evidence>
<dbReference type="InterPro" id="IPR026960">
    <property type="entry name" value="RVT-Znf"/>
</dbReference>
<dbReference type="InterPro" id="IPR044730">
    <property type="entry name" value="RNase_H-like_dom_plant"/>
</dbReference>
<evidence type="ECO:0000256" key="1">
    <source>
        <dbReference type="ARBA" id="ARBA00022574"/>
    </source>
</evidence>
<dbReference type="PANTHER" id="PTHR33116:SF75">
    <property type="entry name" value="RIBONUCLEASE H PROTEIN"/>
    <property type="match status" value="1"/>
</dbReference>
<evidence type="ECO:0000313" key="6">
    <source>
        <dbReference type="EMBL" id="KAE8705946.1"/>
    </source>
</evidence>
<protein>
    <submittedName>
        <fullName evidence="6">Autophagy-related protein 18b</fullName>
    </submittedName>
</protein>
<dbReference type="Pfam" id="PF13456">
    <property type="entry name" value="RVT_3"/>
    <property type="match status" value="1"/>
</dbReference>
<evidence type="ECO:0000256" key="3">
    <source>
        <dbReference type="SAM" id="MobiDB-lite"/>
    </source>
</evidence>
<evidence type="ECO:0000259" key="5">
    <source>
        <dbReference type="Pfam" id="PF13966"/>
    </source>
</evidence>
<dbReference type="Pfam" id="PF21032">
    <property type="entry name" value="PROPPIN"/>
    <property type="match status" value="1"/>
</dbReference>
<reference evidence="6" key="1">
    <citation type="submission" date="2019-09" db="EMBL/GenBank/DDBJ databases">
        <title>Draft genome information of white flower Hibiscus syriacus.</title>
        <authorList>
            <person name="Kim Y.-M."/>
        </authorList>
    </citation>
    <scope>NUCLEOTIDE SEQUENCE [LARGE SCALE GENOMIC DNA]</scope>
    <source>
        <strain evidence="6">YM2019G1</strain>
    </source>
</reference>
<keyword evidence="7" id="KW-1185">Reference proteome</keyword>
<proteinExistence type="predicted"/>
<evidence type="ECO:0000313" key="7">
    <source>
        <dbReference type="Proteomes" id="UP000436088"/>
    </source>
</evidence>
<feature type="compositionally biased region" description="Basic and acidic residues" evidence="3">
    <location>
        <begin position="967"/>
        <end position="988"/>
    </location>
</feature>
<dbReference type="SUPFAM" id="SSF50978">
    <property type="entry name" value="WD40 repeat-like"/>
    <property type="match status" value="1"/>
</dbReference>
<keyword evidence="1" id="KW-0853">WD repeat</keyword>
<dbReference type="GO" id="GO:0004523">
    <property type="term" value="F:RNA-DNA hybrid ribonuclease activity"/>
    <property type="evidence" value="ECO:0007669"/>
    <property type="project" value="InterPro"/>
</dbReference>
<evidence type="ECO:0000259" key="4">
    <source>
        <dbReference type="Pfam" id="PF13456"/>
    </source>
</evidence>
<dbReference type="InterPro" id="IPR036397">
    <property type="entry name" value="RNaseH_sf"/>
</dbReference>
<dbReference type="PANTHER" id="PTHR33116">
    <property type="entry name" value="REVERSE TRANSCRIPTASE ZINC-BINDING DOMAIN-CONTAINING PROTEIN-RELATED-RELATED"/>
    <property type="match status" value="1"/>
</dbReference>
<dbReference type="InterPro" id="IPR048720">
    <property type="entry name" value="PROPPIN"/>
</dbReference>
<dbReference type="AlphaFoldDB" id="A0A6A3AP36"/>
<dbReference type="Gene3D" id="3.30.420.10">
    <property type="entry name" value="Ribonuclease H-like superfamily/Ribonuclease H"/>
    <property type="match status" value="1"/>
</dbReference>
<dbReference type="SUPFAM" id="SSF53098">
    <property type="entry name" value="Ribonuclease H-like"/>
    <property type="match status" value="1"/>
</dbReference>
<gene>
    <name evidence="6" type="ORF">F3Y22_tig00110415pilonHSYRG00214</name>
</gene>
<comment type="caution">
    <text evidence="6">The sequence shown here is derived from an EMBL/GenBank/DDBJ whole genome shotgun (WGS) entry which is preliminary data.</text>
</comment>
<feature type="domain" description="RNase H type-1" evidence="4">
    <location>
        <begin position="610"/>
        <end position="707"/>
    </location>
</feature>
<dbReference type="Pfam" id="PF13966">
    <property type="entry name" value="zf-RVT"/>
    <property type="match status" value="1"/>
</dbReference>
<organism evidence="6 7">
    <name type="scientific">Hibiscus syriacus</name>
    <name type="common">Rose of Sharon</name>
    <dbReference type="NCBI Taxonomy" id="106335"/>
    <lineage>
        <taxon>Eukaryota</taxon>
        <taxon>Viridiplantae</taxon>
        <taxon>Streptophyta</taxon>
        <taxon>Embryophyta</taxon>
        <taxon>Tracheophyta</taxon>
        <taxon>Spermatophyta</taxon>
        <taxon>Magnoliopsida</taxon>
        <taxon>eudicotyledons</taxon>
        <taxon>Gunneridae</taxon>
        <taxon>Pentapetalae</taxon>
        <taxon>rosids</taxon>
        <taxon>malvids</taxon>
        <taxon>Malvales</taxon>
        <taxon>Malvaceae</taxon>
        <taxon>Malvoideae</taxon>
        <taxon>Hibiscus</taxon>
    </lineage>
</organism>
<dbReference type="InterPro" id="IPR002156">
    <property type="entry name" value="RNaseH_domain"/>
</dbReference>
<feature type="domain" description="Reverse transcriptase zinc-binding" evidence="5">
    <location>
        <begin position="427"/>
        <end position="514"/>
    </location>
</feature>
<dbReference type="Proteomes" id="UP000436088">
    <property type="component" value="Unassembled WGS sequence"/>
</dbReference>
<keyword evidence="2" id="KW-0677">Repeat</keyword>
<accession>A0A6A3AP36</accession>
<dbReference type="InterPro" id="IPR036322">
    <property type="entry name" value="WD40_repeat_dom_sf"/>
</dbReference>
<sequence length="1001" mass="112785">MANHSSAYPIIGASFNQDNSSSLLAIVGAGEQPSLSPRRLCLFNTTTGAPLREMTFLTSILSVRLNRKRLVVVLLEKTYIYDTNSLSMLDTIDTVSNSKGLCAFSPSLDGCFLALPASTTKGAVLVYNVMELQLHWLQLNLVKSRIFGINLQDQIVGEWAESIGCLRDSFPTEYLGLPLGAKRNSIQLWDPIVKKLYQKLAGWKVSSLSMAGRTVLIKSVLNSLPNYYMSMFKMPVVVRKKLESIMANFLWGSSAEKKRALMGKWVWKFGSEKDSWLKTMICSKYNVGTSSIVLDDNLPSNVSWIWKGVVNNYRTNDSFGLCFRNNVVLQVGKGDSIRFWHDSWISNYSLKSMFSRIFALSVNKEGVVADFGCMSNEEWVWDLQLRRNLMDSEFDQWMEMMVLLDNFKPLLKGEDRLAWKGSGDGVYSVQSCSRLVSSLSESDNSWLEIVWKGFVPPKVEIFIWQIIHQKFVVKTVLMRRGVRNIESPLCVLCGVEPESVRHLFFSCVQVWQIWVKLLRMWKVNSVLPNNPKGFLLSWPQLRANSCIWRFIPGAVLWVISWFLAKNKDVSIQVDSLVGDLTLADLHKSPSNFRSSRVKWCPPPTDTDKNRLVSFYRALGPCSPILAEIFAIKVGLEVFFESVWTDKGFLILESDSFLVVKWINNPKLCPVHLVDLITEIQKTVVQSNVIIKHISRCTNVEADCLAKSRIGTIFLLPLVVSLQEATMREIDAHRSPLAAIALSSSGKYIATASEQGTIIRVHLVLEATKIFLQPQALQVLFISSLWGLRQIRGTLLHLKIETNRSKKSGSFLGSILPDSVNDALDPAHHHVLHNAVSAGVRSYAVVRKVDKVVDSSSSEIALCRAVISLIAYNGYFQEYTFTLNSQNESTWSLEREFNLLGVSSVLPPLFLTPTPSFPNNSTEKKKERDEINSQNVIVEHQRGNQWFPSEDPIGESGGEGSRNQSRFPQEHISKDQSDASRIRGYHELPEESPELSVLESDI</sequence>
<dbReference type="InterPro" id="IPR012337">
    <property type="entry name" value="RNaseH-like_sf"/>
</dbReference>
<feature type="region of interest" description="Disordered" evidence="3">
    <location>
        <begin position="912"/>
        <end position="1001"/>
    </location>
</feature>
<dbReference type="CDD" id="cd06222">
    <property type="entry name" value="RNase_H_like"/>
    <property type="match status" value="1"/>
</dbReference>
<name>A0A6A3AP36_HIBSY</name>
<feature type="compositionally biased region" description="Basic and acidic residues" evidence="3">
    <location>
        <begin position="921"/>
        <end position="930"/>
    </location>
</feature>
<dbReference type="GO" id="GO:0003676">
    <property type="term" value="F:nucleic acid binding"/>
    <property type="evidence" value="ECO:0007669"/>
    <property type="project" value="InterPro"/>
</dbReference>